<evidence type="ECO:0000313" key="8">
    <source>
        <dbReference type="EMBL" id="SDF88483.1"/>
    </source>
</evidence>
<dbReference type="PRINTS" id="PR00625">
    <property type="entry name" value="JDOMAIN"/>
</dbReference>
<reference evidence="8 9" key="1">
    <citation type="submission" date="2016-10" db="EMBL/GenBank/DDBJ databases">
        <authorList>
            <person name="Varghese N."/>
            <person name="Submissions S."/>
        </authorList>
    </citation>
    <scope>NUCLEOTIDE SEQUENCE [LARGE SCALE GENOMIC DNA]</scope>
    <source>
        <strain evidence="8 9">DSM 18839</strain>
    </source>
</reference>
<dbReference type="SUPFAM" id="SSF46565">
    <property type="entry name" value="Chaperone J-domain"/>
    <property type="match status" value="1"/>
</dbReference>
<evidence type="ECO:0000259" key="7">
    <source>
        <dbReference type="PROSITE" id="PS50076"/>
    </source>
</evidence>
<dbReference type="EMBL" id="FNBW01000007">
    <property type="protein sequence ID" value="SDF88483.1"/>
    <property type="molecule type" value="Genomic_DNA"/>
</dbReference>
<gene>
    <name evidence="8" type="ORF">SAMN05660686_02681</name>
</gene>
<dbReference type="SMART" id="SM00271">
    <property type="entry name" value="DnaJ"/>
    <property type="match status" value="1"/>
</dbReference>
<accession>A0A8G2BII7</accession>
<organism evidence="8 9">
    <name type="scientific">Thalassobaculum litoreum DSM 18839</name>
    <dbReference type="NCBI Taxonomy" id="1123362"/>
    <lineage>
        <taxon>Bacteria</taxon>
        <taxon>Pseudomonadati</taxon>
        <taxon>Pseudomonadota</taxon>
        <taxon>Alphaproteobacteria</taxon>
        <taxon>Rhodospirillales</taxon>
        <taxon>Thalassobaculaceae</taxon>
        <taxon>Thalassobaculum</taxon>
    </lineage>
</organism>
<dbReference type="Gene3D" id="2.60.260.20">
    <property type="entry name" value="Urease metallochaperone UreE, N-terminal domain"/>
    <property type="match status" value="2"/>
</dbReference>
<dbReference type="Pfam" id="PF00226">
    <property type="entry name" value="DnaJ"/>
    <property type="match status" value="1"/>
</dbReference>
<evidence type="ECO:0000256" key="2">
    <source>
        <dbReference type="ARBA" id="ARBA00022737"/>
    </source>
</evidence>
<dbReference type="InterPro" id="IPR036869">
    <property type="entry name" value="J_dom_sf"/>
</dbReference>
<evidence type="ECO:0000256" key="1">
    <source>
        <dbReference type="ARBA" id="ARBA00022723"/>
    </source>
</evidence>
<dbReference type="Gene3D" id="1.10.287.110">
    <property type="entry name" value="DnaJ domain"/>
    <property type="match status" value="1"/>
</dbReference>
<dbReference type="GO" id="GO:0008270">
    <property type="term" value="F:zinc ion binding"/>
    <property type="evidence" value="ECO:0007669"/>
    <property type="project" value="UniProtKB-KW"/>
</dbReference>
<comment type="caution">
    <text evidence="8">The sequence shown here is derived from an EMBL/GenBank/DDBJ whole genome shotgun (WGS) entry which is preliminary data.</text>
</comment>
<keyword evidence="2" id="KW-0677">Repeat</keyword>
<dbReference type="AlphaFoldDB" id="A0A8G2BII7"/>
<keyword evidence="5" id="KW-0143">Chaperone</keyword>
<dbReference type="OrthoDB" id="9779889at2"/>
<feature type="domain" description="J" evidence="7">
    <location>
        <begin position="3"/>
        <end position="68"/>
    </location>
</feature>
<protein>
    <submittedName>
        <fullName evidence="8">DnaJ-class molecular chaperone with C-terminal Zn finger domain</fullName>
    </submittedName>
</protein>
<evidence type="ECO:0000313" key="9">
    <source>
        <dbReference type="Proteomes" id="UP000198615"/>
    </source>
</evidence>
<dbReference type="RefSeq" id="WP_093150975.1">
    <property type="nucleotide sequence ID" value="NZ_FNBW01000007.1"/>
</dbReference>
<dbReference type="Proteomes" id="UP000198615">
    <property type="component" value="Unassembled WGS sequence"/>
</dbReference>
<dbReference type="GO" id="GO:0042026">
    <property type="term" value="P:protein refolding"/>
    <property type="evidence" value="ECO:0007669"/>
    <property type="project" value="TreeGrafter"/>
</dbReference>
<keyword evidence="1" id="KW-0479">Metal-binding</keyword>
<keyword evidence="9" id="KW-1185">Reference proteome</keyword>
<dbReference type="InterPro" id="IPR002939">
    <property type="entry name" value="DnaJ_C"/>
</dbReference>
<evidence type="ECO:0000256" key="3">
    <source>
        <dbReference type="ARBA" id="ARBA00022771"/>
    </source>
</evidence>
<dbReference type="PANTHER" id="PTHR43096:SF52">
    <property type="entry name" value="DNAJ HOMOLOG 1, MITOCHONDRIAL-RELATED"/>
    <property type="match status" value="1"/>
</dbReference>
<dbReference type="InterPro" id="IPR001623">
    <property type="entry name" value="DnaJ_domain"/>
</dbReference>
<keyword evidence="4" id="KW-0862">Zinc</keyword>
<dbReference type="InterPro" id="IPR018253">
    <property type="entry name" value="DnaJ_domain_CS"/>
</dbReference>
<feature type="region of interest" description="Disordered" evidence="6">
    <location>
        <begin position="56"/>
        <end position="113"/>
    </location>
</feature>
<name>A0A8G2BII7_9PROT</name>
<dbReference type="PROSITE" id="PS00636">
    <property type="entry name" value="DNAJ_1"/>
    <property type="match status" value="1"/>
</dbReference>
<evidence type="ECO:0000256" key="4">
    <source>
        <dbReference type="ARBA" id="ARBA00022833"/>
    </source>
</evidence>
<dbReference type="PROSITE" id="PS50076">
    <property type="entry name" value="DNAJ_2"/>
    <property type="match status" value="1"/>
</dbReference>
<evidence type="ECO:0000256" key="6">
    <source>
        <dbReference type="SAM" id="MobiDB-lite"/>
    </source>
</evidence>
<proteinExistence type="predicted"/>
<evidence type="ECO:0000256" key="5">
    <source>
        <dbReference type="ARBA" id="ARBA00023186"/>
    </source>
</evidence>
<dbReference type="CDD" id="cd06257">
    <property type="entry name" value="DnaJ"/>
    <property type="match status" value="1"/>
</dbReference>
<dbReference type="InterPro" id="IPR008971">
    <property type="entry name" value="HSP40/DnaJ_pept-bd"/>
</dbReference>
<dbReference type="GO" id="GO:0051082">
    <property type="term" value="F:unfolded protein binding"/>
    <property type="evidence" value="ECO:0007669"/>
    <property type="project" value="InterPro"/>
</dbReference>
<feature type="region of interest" description="Disordered" evidence="6">
    <location>
        <begin position="131"/>
        <end position="156"/>
    </location>
</feature>
<dbReference type="GO" id="GO:0005737">
    <property type="term" value="C:cytoplasm"/>
    <property type="evidence" value="ECO:0007669"/>
    <property type="project" value="TreeGrafter"/>
</dbReference>
<sequence length="329" mass="35365">MSDPYKVLGVTPSASQDEVKAAYRKLAKKYHPDLNQGDDDVARKFQEVSSAYDLLGDPAKRKKYDRGEIDPDGRERRGRGSFWSKGWKSRSGHATGGTGSGRGSTFDFDDTFDGDGSGDPIEEILKQWRAGRSGTAGGPSAGDAGPRSSPRRNSQDLRYRLKIPFVEAVSGIKKRVTLSDGKVVNLTIPPATEDGTVLRLKGQGKPASSALPAGDAYLELNVEPHAHFTREGDDILLDLPITLQEAILGASVTVPTVHGSVSLKIPKGSNGGKRMRLRGKGVPAKGGGEPGDQYVTLRVMLPENVDADLTQFIEKWGATHAYNPRKSLG</sequence>
<dbReference type="PANTHER" id="PTHR43096">
    <property type="entry name" value="DNAJ HOMOLOG 1, MITOCHONDRIAL-RELATED"/>
    <property type="match status" value="1"/>
</dbReference>
<dbReference type="Pfam" id="PF01556">
    <property type="entry name" value="DnaJ_C"/>
    <property type="match status" value="1"/>
</dbReference>
<keyword evidence="3" id="KW-0863">Zinc-finger</keyword>
<dbReference type="SUPFAM" id="SSF49493">
    <property type="entry name" value="HSP40/DnaJ peptide-binding domain"/>
    <property type="match status" value="2"/>
</dbReference>
<dbReference type="CDD" id="cd10747">
    <property type="entry name" value="DnaJ_C"/>
    <property type="match status" value="1"/>
</dbReference>
<dbReference type="FunFam" id="2.60.260.20:FF:000005">
    <property type="entry name" value="Chaperone protein dnaJ 1, mitochondrial"/>
    <property type="match status" value="1"/>
</dbReference>
<feature type="compositionally biased region" description="Basic and acidic residues" evidence="6">
    <location>
        <begin position="65"/>
        <end position="75"/>
    </location>
</feature>